<reference evidence="1 2" key="1">
    <citation type="journal article" date="2015" name="Parasitol. Res.">
        <title>Viruses in close associations with free-living amoebae.</title>
        <authorList>
            <person name="Scheid P."/>
        </authorList>
    </citation>
    <scope>NUCLEOTIDE SEQUENCE [LARGE SCALE GENOMIC DNA]</scope>
    <source>
        <strain evidence="1">KlaHel</strain>
    </source>
</reference>
<protein>
    <submittedName>
        <fullName evidence="1">Uncharacterized protein</fullName>
    </submittedName>
</protein>
<sequence length="380" mass="39471">MWAGAAAAGAPTLALCLASAPPVAPIDADLVERLVLDVLAGDGTAHIAGAVAMLCGPHGGAKAKAIADAIIDLLDHKNKKDENDRDGVRAAARALCEASEPATMACFRSRPPDEWARRYPDVGRHASALAAAVAAARDGMPTLLDVAKALRASRCARRCALYALYSVDAAIAGSKPVPFGALDLAGLEGWARGRQRSGPFVPSLALGAIAADDADRILPVVPDAVPLQRMSHNEMVAAIFIAGSTDTLYACPAEALPAEADAMHAVNNALTHALLVAMVATKSAPDASWVAINEEIDIFAAYPGTRVPSGATCATLSRAPRPTLASSWPFHNLCASVCVCARAPAMPVPFPLFWHCSLLSAFLFLFGKKKEKKETLASSA</sequence>
<evidence type="ECO:0000313" key="2">
    <source>
        <dbReference type="Proteomes" id="UP000202511"/>
    </source>
</evidence>
<dbReference type="EMBL" id="KP136319">
    <property type="protein sequence ID" value="AJF97937.1"/>
    <property type="molecule type" value="Genomic_DNA"/>
</dbReference>
<dbReference type="Proteomes" id="UP000202511">
    <property type="component" value="Segment"/>
</dbReference>
<dbReference type="RefSeq" id="YP_009120172.1">
    <property type="nucleotide sequence ID" value="NC_026440.1"/>
</dbReference>
<name>A0A0B5JDW1_9VIRU</name>
<accession>A0A0B5JDW1</accession>
<evidence type="ECO:0000313" key="1">
    <source>
        <dbReference type="EMBL" id="AJF97937.1"/>
    </source>
</evidence>
<organism evidence="1 2">
    <name type="scientific">Pandoravirus inopinatum</name>
    <dbReference type="NCBI Taxonomy" id="1605721"/>
    <lineage>
        <taxon>Viruses</taxon>
        <taxon>Pandoravirus</taxon>
    </lineage>
</organism>
<dbReference type="KEGG" id="vg:23462854"/>
<proteinExistence type="predicted"/>
<dbReference type="GeneID" id="23462854"/>